<gene>
    <name evidence="3" type="ORF">Syun_029083</name>
</gene>
<feature type="domain" description="Xylanase inhibitor N-terminal" evidence="2">
    <location>
        <begin position="109"/>
        <end position="168"/>
    </location>
</feature>
<dbReference type="SUPFAM" id="SSF50630">
    <property type="entry name" value="Acid proteases"/>
    <property type="match status" value="1"/>
</dbReference>
<dbReference type="EMBL" id="JBBNAF010000013">
    <property type="protein sequence ID" value="KAK9086689.1"/>
    <property type="molecule type" value="Genomic_DNA"/>
</dbReference>
<protein>
    <recommendedName>
        <fullName evidence="2">Xylanase inhibitor N-terminal domain-containing protein</fullName>
    </recommendedName>
</protein>
<dbReference type="AlphaFoldDB" id="A0AAP0E4X7"/>
<dbReference type="Pfam" id="PF14543">
    <property type="entry name" value="TAXi_N"/>
    <property type="match status" value="1"/>
</dbReference>
<dbReference type="InterPro" id="IPR021109">
    <property type="entry name" value="Peptidase_aspartic_dom_sf"/>
</dbReference>
<reference evidence="3 4" key="1">
    <citation type="submission" date="2024-01" db="EMBL/GenBank/DDBJ databases">
        <title>Genome assemblies of Stephania.</title>
        <authorList>
            <person name="Yang L."/>
        </authorList>
    </citation>
    <scope>NUCLEOTIDE SEQUENCE [LARGE SCALE GENOMIC DNA]</scope>
    <source>
        <strain evidence="3">YNDBR</strain>
        <tissue evidence="3">Leaf</tissue>
    </source>
</reference>
<proteinExistence type="inferred from homology"/>
<dbReference type="Gene3D" id="2.40.70.10">
    <property type="entry name" value="Acid Proteases"/>
    <property type="match status" value="1"/>
</dbReference>
<evidence type="ECO:0000256" key="1">
    <source>
        <dbReference type="ARBA" id="ARBA00007447"/>
    </source>
</evidence>
<dbReference type="InterPro" id="IPR032861">
    <property type="entry name" value="TAXi_N"/>
</dbReference>
<comment type="caution">
    <text evidence="3">The sequence shown here is derived from an EMBL/GenBank/DDBJ whole genome shotgun (WGS) entry which is preliminary data.</text>
</comment>
<evidence type="ECO:0000259" key="2">
    <source>
        <dbReference type="Pfam" id="PF14543"/>
    </source>
</evidence>
<evidence type="ECO:0000313" key="4">
    <source>
        <dbReference type="Proteomes" id="UP001420932"/>
    </source>
</evidence>
<evidence type="ECO:0000313" key="3">
    <source>
        <dbReference type="EMBL" id="KAK9086689.1"/>
    </source>
</evidence>
<keyword evidence="4" id="KW-1185">Reference proteome</keyword>
<sequence>MRAPLICILPGVGLASLSSPDARFEGWDLIDLLRGRVGAPQLWLTGQPGVFGLWFSNNGPNPLVFFLTKEGGPALTELGTLPGHGWPALVEGPKALLLQVTKDPSTLQYLTRFTQRTHPKLINVVVNLGGRYLWVECDKGYVSSSYRPVLYRSASCALAENNDIYCSCIHGHERKEVFEGLIMFIGYMCGKMNTVVLCD</sequence>
<accession>A0AAP0E4X7</accession>
<organism evidence="3 4">
    <name type="scientific">Stephania yunnanensis</name>
    <dbReference type="NCBI Taxonomy" id="152371"/>
    <lineage>
        <taxon>Eukaryota</taxon>
        <taxon>Viridiplantae</taxon>
        <taxon>Streptophyta</taxon>
        <taxon>Embryophyta</taxon>
        <taxon>Tracheophyta</taxon>
        <taxon>Spermatophyta</taxon>
        <taxon>Magnoliopsida</taxon>
        <taxon>Ranunculales</taxon>
        <taxon>Menispermaceae</taxon>
        <taxon>Menispermoideae</taxon>
        <taxon>Cissampelideae</taxon>
        <taxon>Stephania</taxon>
    </lineage>
</organism>
<name>A0AAP0E4X7_9MAGN</name>
<comment type="similarity">
    <text evidence="1">Belongs to the peptidase A1 family.</text>
</comment>
<dbReference type="Proteomes" id="UP001420932">
    <property type="component" value="Unassembled WGS sequence"/>
</dbReference>